<reference evidence="2" key="1">
    <citation type="journal article" date="2015" name="PLoS Genet.">
        <title>The dynamic genome and transcriptome of the human fungal pathogen Blastomyces and close relative Emmonsia.</title>
        <authorList>
            <person name="Munoz J.F."/>
            <person name="Gauthier G.M."/>
            <person name="Desjardins C.A."/>
            <person name="Gallo J.E."/>
            <person name="Holder J."/>
            <person name="Sullivan T.D."/>
            <person name="Marty A.J."/>
            <person name="Carmen J.C."/>
            <person name="Chen Z."/>
            <person name="Ding L."/>
            <person name="Gujja S."/>
            <person name="Magrini V."/>
            <person name="Misas E."/>
            <person name="Mitreva M."/>
            <person name="Priest M."/>
            <person name="Saif S."/>
            <person name="Whiston E.A."/>
            <person name="Young S."/>
            <person name="Zeng Q."/>
            <person name="Goldman W.E."/>
            <person name="Mardis E.R."/>
            <person name="Taylor J.W."/>
            <person name="McEwen J.G."/>
            <person name="Clay O.K."/>
            <person name="Klein B.S."/>
            <person name="Cuomo C.A."/>
        </authorList>
    </citation>
    <scope>NUCLEOTIDE SEQUENCE [LARGE SCALE GENOMIC DNA]</scope>
    <source>
        <strain evidence="2">UAMH 3008</strain>
    </source>
</reference>
<protein>
    <submittedName>
        <fullName evidence="1">Uncharacterized protein</fullName>
    </submittedName>
</protein>
<sequence>MRLNEALLSSSLSPFAALCCLDDNSPPSAAKVDSATFGHTQEFTFCFVKSSKSDQPFAARIESMQAAAKYAPCNWLSKSCVLGVERDRRNLSPIEF</sequence>
<dbReference type="Proteomes" id="UP000034164">
    <property type="component" value="Unassembled WGS sequence"/>
</dbReference>
<evidence type="ECO:0000313" key="2">
    <source>
        <dbReference type="Proteomes" id="UP000034164"/>
    </source>
</evidence>
<name>A0A0G2IY86_9EURO</name>
<proteinExistence type="predicted"/>
<evidence type="ECO:0000313" key="1">
    <source>
        <dbReference type="EMBL" id="KKZ60359.1"/>
    </source>
</evidence>
<organism evidence="1 2">
    <name type="scientific">[Emmonsia] crescens</name>
    <dbReference type="NCBI Taxonomy" id="73230"/>
    <lineage>
        <taxon>Eukaryota</taxon>
        <taxon>Fungi</taxon>
        <taxon>Dikarya</taxon>
        <taxon>Ascomycota</taxon>
        <taxon>Pezizomycotina</taxon>
        <taxon>Eurotiomycetes</taxon>
        <taxon>Eurotiomycetidae</taxon>
        <taxon>Onygenales</taxon>
        <taxon>Ajellomycetaceae</taxon>
        <taxon>Emergomyces</taxon>
    </lineage>
</organism>
<dbReference type="VEuPathDB" id="FungiDB:EMCG_04917"/>
<dbReference type="EMBL" id="LCZI01001546">
    <property type="protein sequence ID" value="KKZ60359.1"/>
    <property type="molecule type" value="Genomic_DNA"/>
</dbReference>
<dbReference type="AlphaFoldDB" id="A0A0G2IY86"/>
<accession>A0A0G2IY86</accession>
<comment type="caution">
    <text evidence="1">The sequence shown here is derived from an EMBL/GenBank/DDBJ whole genome shotgun (WGS) entry which is preliminary data.</text>
</comment>
<gene>
    <name evidence="1" type="ORF">EMCG_04917</name>
</gene>